<evidence type="ECO:0000256" key="1">
    <source>
        <dbReference type="SAM" id="Phobius"/>
    </source>
</evidence>
<dbReference type="AlphaFoldDB" id="A0A1M6Z681"/>
<evidence type="ECO:0000313" key="2">
    <source>
        <dbReference type="EMBL" id="SHL25940.1"/>
    </source>
</evidence>
<keyword evidence="1" id="KW-0812">Transmembrane</keyword>
<reference evidence="2 3" key="1">
    <citation type="submission" date="2016-11" db="EMBL/GenBank/DDBJ databases">
        <authorList>
            <person name="Jaros S."/>
            <person name="Januszkiewicz K."/>
            <person name="Wedrychowicz H."/>
        </authorList>
    </citation>
    <scope>NUCLEOTIDE SEQUENCE [LARGE SCALE GENOMIC DNA]</scope>
    <source>
        <strain evidence="2 3">GAS499</strain>
    </source>
</reference>
<proteinExistence type="predicted"/>
<accession>A0A1M6Z681</accession>
<evidence type="ECO:0008006" key="4">
    <source>
        <dbReference type="Google" id="ProtNLM"/>
    </source>
</evidence>
<feature type="transmembrane region" description="Helical" evidence="1">
    <location>
        <begin position="118"/>
        <end position="138"/>
    </location>
</feature>
<protein>
    <recommendedName>
        <fullName evidence="4">DUF4112 domain-containing protein</fullName>
    </recommendedName>
</protein>
<dbReference type="Proteomes" id="UP000189935">
    <property type="component" value="Chromosome I"/>
</dbReference>
<dbReference type="Pfam" id="PF13430">
    <property type="entry name" value="DUF4112"/>
    <property type="match status" value="1"/>
</dbReference>
<feature type="transmembrane region" description="Helical" evidence="1">
    <location>
        <begin position="158"/>
        <end position="180"/>
    </location>
</feature>
<sequence>MPQLALAQRVTHLMVMSNAEILVPSAAGSRSWKSGKTSRANFRGAEARGPIIDQDGREIPQESLGSRFGGFDFAHSAANPFGDLTREQRLARLDAIAKLLDIAFILPGTKIRYGVDGIVGLIPVVGGIIATALSLWLVREARALGAPWHITARMLGNVAIQGVVGTVPVAGDAFDVLFRANMRNVQLLRRWMDRQPR</sequence>
<dbReference type="InterPro" id="IPR025187">
    <property type="entry name" value="DUF4112"/>
</dbReference>
<keyword evidence="1" id="KW-1133">Transmembrane helix</keyword>
<keyword evidence="1" id="KW-0472">Membrane</keyword>
<dbReference type="PANTHER" id="PTHR35519">
    <property type="entry name" value="MEMBRANE PROTEINS"/>
    <property type="match status" value="1"/>
</dbReference>
<organism evidence="2 3">
    <name type="scientific">Bradyrhizobium lablabi</name>
    <dbReference type="NCBI Taxonomy" id="722472"/>
    <lineage>
        <taxon>Bacteria</taxon>
        <taxon>Pseudomonadati</taxon>
        <taxon>Pseudomonadota</taxon>
        <taxon>Alphaproteobacteria</taxon>
        <taxon>Hyphomicrobiales</taxon>
        <taxon>Nitrobacteraceae</taxon>
        <taxon>Bradyrhizobium</taxon>
    </lineage>
</organism>
<gene>
    <name evidence="2" type="ORF">SAMN05444159_5450</name>
</gene>
<dbReference type="EMBL" id="LT670844">
    <property type="protein sequence ID" value="SHL25940.1"/>
    <property type="molecule type" value="Genomic_DNA"/>
</dbReference>
<dbReference type="PANTHER" id="PTHR35519:SF2">
    <property type="entry name" value="PH DOMAIN PROTEIN"/>
    <property type="match status" value="1"/>
</dbReference>
<evidence type="ECO:0000313" key="3">
    <source>
        <dbReference type="Proteomes" id="UP000189935"/>
    </source>
</evidence>
<name>A0A1M6Z681_9BRAD</name>